<dbReference type="PANTHER" id="PTHR10099">
    <property type="entry name" value="PHOSPHORIBOSYLFORMYLGLYCINAMIDINE SYNTHASE"/>
    <property type="match status" value="1"/>
</dbReference>
<accession>A0A8J6BE82</accession>
<feature type="region of interest" description="Disordered" evidence="1">
    <location>
        <begin position="384"/>
        <end position="403"/>
    </location>
</feature>
<dbReference type="SMART" id="SM01211">
    <property type="entry name" value="GATase_5"/>
    <property type="match status" value="1"/>
</dbReference>
<keyword evidence="3" id="KW-1185">Reference proteome</keyword>
<dbReference type="Pfam" id="PF13507">
    <property type="entry name" value="GATase_5"/>
    <property type="match status" value="1"/>
</dbReference>
<dbReference type="PROSITE" id="PS51273">
    <property type="entry name" value="GATASE_TYPE_1"/>
    <property type="match status" value="1"/>
</dbReference>
<dbReference type="GO" id="GO:0006164">
    <property type="term" value="P:purine nucleotide biosynthetic process"/>
    <property type="evidence" value="ECO:0007669"/>
    <property type="project" value="TreeGrafter"/>
</dbReference>
<dbReference type="GO" id="GO:0004642">
    <property type="term" value="F:phosphoribosylformylglycinamidine synthase activity"/>
    <property type="evidence" value="ECO:0007669"/>
    <property type="project" value="TreeGrafter"/>
</dbReference>
<feature type="compositionally biased region" description="Low complexity" evidence="1">
    <location>
        <begin position="393"/>
        <end position="403"/>
    </location>
</feature>
<dbReference type="Proteomes" id="UP000729402">
    <property type="component" value="Unassembled WGS sequence"/>
</dbReference>
<dbReference type="OrthoDB" id="6666987at2759"/>
<organism evidence="2 3">
    <name type="scientific">Zizania palustris</name>
    <name type="common">Northern wild rice</name>
    <dbReference type="NCBI Taxonomy" id="103762"/>
    <lineage>
        <taxon>Eukaryota</taxon>
        <taxon>Viridiplantae</taxon>
        <taxon>Streptophyta</taxon>
        <taxon>Embryophyta</taxon>
        <taxon>Tracheophyta</taxon>
        <taxon>Spermatophyta</taxon>
        <taxon>Magnoliopsida</taxon>
        <taxon>Liliopsida</taxon>
        <taxon>Poales</taxon>
        <taxon>Poaceae</taxon>
        <taxon>BOP clade</taxon>
        <taxon>Oryzoideae</taxon>
        <taxon>Oryzeae</taxon>
        <taxon>Zizaniinae</taxon>
        <taxon>Zizania</taxon>
    </lineage>
</organism>
<protein>
    <submittedName>
        <fullName evidence="2">Uncharacterized protein</fullName>
    </submittedName>
</protein>
<name>A0A8J6BE82_ZIZPA</name>
<comment type="caution">
    <text evidence="2">The sequence shown here is derived from an EMBL/GenBank/DDBJ whole genome shotgun (WGS) entry which is preliminary data.</text>
</comment>
<reference evidence="2" key="2">
    <citation type="submission" date="2021-02" db="EMBL/GenBank/DDBJ databases">
        <authorList>
            <person name="Kimball J.A."/>
            <person name="Haas M.W."/>
            <person name="Macchietto M."/>
            <person name="Kono T."/>
            <person name="Duquette J."/>
            <person name="Shao M."/>
        </authorList>
    </citation>
    <scope>NUCLEOTIDE SEQUENCE</scope>
    <source>
        <tissue evidence="2">Fresh leaf tissue</tissue>
    </source>
</reference>
<dbReference type="EMBL" id="JAAALK010000082">
    <property type="protein sequence ID" value="KAG8085574.1"/>
    <property type="molecule type" value="Genomic_DNA"/>
</dbReference>
<evidence type="ECO:0000313" key="2">
    <source>
        <dbReference type="EMBL" id="KAG8085574.1"/>
    </source>
</evidence>
<reference evidence="2" key="1">
    <citation type="journal article" date="2021" name="bioRxiv">
        <title>Whole Genome Assembly and Annotation of Northern Wild Rice, Zizania palustris L., Supports a Whole Genome Duplication in the Zizania Genus.</title>
        <authorList>
            <person name="Haas M."/>
            <person name="Kono T."/>
            <person name="Macchietto M."/>
            <person name="Millas R."/>
            <person name="McGilp L."/>
            <person name="Shao M."/>
            <person name="Duquette J."/>
            <person name="Hirsch C.N."/>
            <person name="Kimball J."/>
        </authorList>
    </citation>
    <scope>NUCLEOTIDE SEQUENCE</scope>
    <source>
        <tissue evidence="2">Fresh leaf tissue</tissue>
    </source>
</reference>
<dbReference type="AlphaFoldDB" id="A0A8J6BE82"/>
<dbReference type="GO" id="GO:0005737">
    <property type="term" value="C:cytoplasm"/>
    <property type="evidence" value="ECO:0007669"/>
    <property type="project" value="TreeGrafter"/>
</dbReference>
<evidence type="ECO:0000313" key="3">
    <source>
        <dbReference type="Proteomes" id="UP000729402"/>
    </source>
</evidence>
<evidence type="ECO:0000256" key="1">
    <source>
        <dbReference type="SAM" id="MobiDB-lite"/>
    </source>
</evidence>
<proteinExistence type="predicted"/>
<sequence>MAAAFYAAGFEPWDITMSDLLAGKSSLEEYRGIAFVGGFSYADVLDSAKGWAASIRFNQPLIQQFQNFYNRPDTFSLGVCNGCQLMALLGWVPGSDVGGSLGSGGDMSQPRFIHNESGRFECRFTSVSIGDSPAIMFKGMEGSTLGVWSAHVYPFNPNGSPLGIAALCSPDGRHLAMMPHPERCFMIMLENGVRSAGWNTLSKCGGSWQLSKPQVIVGLWFHPFSSVILSPGSLSSWPLDSHFFPSPIAAHTTSSKSQELFSSGCPNPPSLCASLCFHCPAYGCIAIISTASPLKHPLILPTIHGRGHKSTRIVLSFVFLLVPLAATGLFSPPAQRLAPRPATVVADFHRTDWRQDWQRLADCGISFGRNAMGARAAMYMVTDSSRPRPGAQSRSPVSSPPSTRAMALAGTAAAAAASGLHLPPFSYPSHRSLALANVFPWRRRGAPAAVRCAKRTGKRRYPSEKKRLDRRHKELLRQAAPEEGSAGREAGYWRLSKLAVPARDDPGKDFAGVSPPASPSCRQSTQVPCCFYAP</sequence>
<gene>
    <name evidence="2" type="ORF">GUJ93_ZPchr0010g8824</name>
</gene>
<dbReference type="PANTHER" id="PTHR10099:SF1">
    <property type="entry name" value="PHOSPHORIBOSYLFORMYLGLYCINAMIDINE SYNTHASE"/>
    <property type="match status" value="1"/>
</dbReference>